<evidence type="ECO:0000259" key="19">
    <source>
        <dbReference type="Pfam" id="PF25068"/>
    </source>
</evidence>
<evidence type="ECO:0000313" key="20">
    <source>
        <dbReference type="EMBL" id="CAH2305656.1"/>
    </source>
</evidence>
<dbReference type="PROSITE" id="PS50293">
    <property type="entry name" value="TPR_REGION"/>
    <property type="match status" value="1"/>
</dbReference>
<dbReference type="Pfam" id="PF25060">
    <property type="entry name" value="ARM_TT21_2nd"/>
    <property type="match status" value="1"/>
</dbReference>
<feature type="coiled-coil region" evidence="14">
    <location>
        <begin position="799"/>
        <end position="861"/>
    </location>
</feature>
<keyword evidence="8" id="KW-0966">Cell projection</keyword>
<evidence type="ECO:0000256" key="8">
    <source>
        <dbReference type="ARBA" id="ARBA00023273"/>
    </source>
</evidence>
<keyword evidence="7" id="KW-0206">Cytoskeleton</keyword>
<dbReference type="Pfam" id="PF25068">
    <property type="entry name" value="ARM_TT21_4th"/>
    <property type="match status" value="1"/>
</dbReference>
<dbReference type="InterPro" id="IPR040364">
    <property type="entry name" value="TTC21A/TTC21B"/>
</dbReference>
<evidence type="ECO:0000256" key="12">
    <source>
        <dbReference type="ARBA" id="ARBA00084066"/>
    </source>
</evidence>
<evidence type="ECO:0000256" key="3">
    <source>
        <dbReference type="ARBA" id="ARBA00022490"/>
    </source>
</evidence>
<dbReference type="InterPro" id="IPR056832">
    <property type="entry name" value="ARM_TT21_2nd"/>
</dbReference>
<keyword evidence="14" id="KW-0175">Coiled coil</keyword>
<dbReference type="Pfam" id="PF25058">
    <property type="entry name" value="ARM_TT21"/>
    <property type="match status" value="1"/>
</dbReference>
<dbReference type="FunFam" id="1.25.40.10:FF:000493">
    <property type="entry name" value="Tetratricopeptide repeat domain 21B"/>
    <property type="match status" value="1"/>
</dbReference>
<feature type="domain" description="Tetratricopeptide repeat protein 21A/21B C-terminal ARM" evidence="17">
    <location>
        <begin position="1107"/>
        <end position="1315"/>
    </location>
</feature>
<feature type="domain" description="Tetratricopeptide repeat protein 21A/21B N-terminal ARM repeat" evidence="16">
    <location>
        <begin position="14"/>
        <end position="236"/>
    </location>
</feature>
<feature type="domain" description="Tetratricopeptide repeat protein 21A/21B fourth ARM" evidence="19">
    <location>
        <begin position="762"/>
        <end position="915"/>
    </location>
</feature>
<reference evidence="20" key="1">
    <citation type="submission" date="2022-03" db="EMBL/GenBank/DDBJ databases">
        <authorList>
            <person name="Alioto T."/>
            <person name="Alioto T."/>
            <person name="Gomez Garrido J."/>
        </authorList>
    </citation>
    <scope>NUCLEOTIDE SEQUENCE</scope>
</reference>
<keyword evidence="4" id="KW-0677">Repeat</keyword>
<evidence type="ECO:0000256" key="10">
    <source>
        <dbReference type="ARBA" id="ARBA00062181"/>
    </source>
</evidence>
<sequence>MAGDAAIPRLQALIHYYSQEKYFHHVQLAANEGLKEYGNDPVFLFFRAFGMLMEDKVQESIRELELIKDKPEVSLCTYMALIYAHKKASHPDREASQDLDIKMKEHRKVAGHRALYNAGLFLWHVGRHDKAREYVDRMIKISNGSREGLVLKAWLDMTSGREALAKKALKYLEEGLLDETDVFAMMGKAYYFEVRQNYSGALESVNKIIVNYPSFIPAFIKKMKLQLALQDWEQTVDTALRLLQQDSHNLEALRMLALHYLCREGNVHEATAKLGDLINALNRYEPHNAQLYYSMSLAFSRMCERNSPILQQTQILVECAFNMASHDASIATELGYQHILQGKVKDALKWYRTAMALDESSVPALTGIIRCQLLEGQLQDADQQLEFLMEIQQSIGKSAELLYLRAVLAMKKHKKQEEVIHLLNDVLDTHFSSLQGLPLGIQYFERLNPDFLLEIIREYLNFCPTQPPAPGQPMSPLLRHCASVLETIVKTAPGLQQAVFLIAKVKYLAGDVAAAQSSLQHCLDQNPSYADAHLLMAQVYLSQDNVKLCSQSLELALSYSFEVRELPLYNLIKAQTQKRMGEVQEAIKTLQIAMNLPGMRKTGSNLKSKAKKFEIGVSHRVSIFLELVDAYRMNGEQHEATKVLQDAINEFSGTPEELRLVIANAELALAHGDVEQSLSMLRNISPEQPYFVQAKEKMADIYLHYRNDKKLYASCYRDLVEKIPSSHSYLLLGDAYMNIQEPEKAIDIYEQALKKNPKDGTLASKIGKALIKTHNYAKAISYYEAAIKSGQQNSLRYDLAELLLKLKQYEKAEKVLKQALDHDTVNDLSSLIDDSRNQVLLAKIYSKMEKAEEAIISLQRARELQARVLKRAQIEQPDVIPVQKCLTAEICAEIAKHCTGQRDYEKAIKFYKEALVYCETDSKVMLELAHLYLAQDDTDSCQQQCALLLKNDQDNEAATMMMADLMFRKQDYEQAMFHFQQLLERKPDNYATLSRLIDLLRRAGKLEEIPKFLDLAENHSSRAKLEPGFHYCKGLYLWNTGNPNDALRHFNKARKDSDWGQNAVYNMIEICLNPDNETVGGEVFDNLDGDIGNSTEKQESVQLAVRTAEKLLKELKPQTLQGHIQLRIMENYCLLATKQKANVERALNTFTDVAAAEKDHVPALLGMATAYMILKQTPKARNQLKRISKMNWNPIDAEEFEKSWLLLADIYIQSGKYDMAGELLKRCLRHNRSCCKAYEYNGYIMEKEQAYKDAANNYEMAWKYGNRANPTVGYKLAFNYLKAKRYVDAIDVCHKVLELHPSYPKIRKDILDKSRAALRT</sequence>
<dbReference type="InterPro" id="IPR013105">
    <property type="entry name" value="TPR_2"/>
</dbReference>
<comment type="subunit">
    <text evidence="10">Component of the IFT complex A (IFT-A) complex. IFT-A complex is divided into a core subcomplex composed of IFT122:IFT140:WDR19 which is associated with TULP3 and a peripheral subcomplex composed of IFT43:WDR35:TTC21B. Interacts directy with WDR35 and TTC21B. Interacts with TTC25.</text>
</comment>
<dbReference type="FunFam" id="1.25.40.10:FF:000245">
    <property type="entry name" value="Tetratricopeptide repeat domain 21B"/>
    <property type="match status" value="1"/>
</dbReference>
<dbReference type="PROSITE" id="PS50005">
    <property type="entry name" value="TPR"/>
    <property type="match status" value="3"/>
</dbReference>
<dbReference type="InterPro" id="IPR056834">
    <property type="entry name" value="ARM_TT21_C"/>
</dbReference>
<evidence type="ECO:0000256" key="5">
    <source>
        <dbReference type="ARBA" id="ARBA00022803"/>
    </source>
</evidence>
<feature type="domain" description="Tetratricopeptide repeat protein 21A/21B fifth ARM repeats" evidence="18">
    <location>
        <begin position="956"/>
        <end position="1072"/>
    </location>
</feature>
<dbReference type="EMBL" id="OW240918">
    <property type="protein sequence ID" value="CAH2305656.1"/>
    <property type="molecule type" value="Genomic_DNA"/>
</dbReference>
<dbReference type="SMART" id="SM00028">
    <property type="entry name" value="TPR"/>
    <property type="match status" value="17"/>
</dbReference>
<evidence type="ECO:0000256" key="4">
    <source>
        <dbReference type="ARBA" id="ARBA00022737"/>
    </source>
</evidence>
<dbReference type="Pfam" id="PF25063">
    <property type="entry name" value="ARM_TT21_C"/>
    <property type="match status" value="1"/>
</dbReference>
<keyword evidence="5 13" id="KW-0802">TPR repeat</keyword>
<dbReference type="GO" id="GO:0061512">
    <property type="term" value="P:protein localization to cilium"/>
    <property type="evidence" value="ECO:0007669"/>
    <property type="project" value="TreeGrafter"/>
</dbReference>
<evidence type="ECO:0000259" key="18">
    <source>
        <dbReference type="Pfam" id="PF25064"/>
    </source>
</evidence>
<dbReference type="Pfam" id="PF25062">
    <property type="entry name" value="ARM_TT21_N"/>
    <property type="match status" value="1"/>
</dbReference>
<proteinExistence type="inferred from homology"/>
<dbReference type="GO" id="GO:0005930">
    <property type="term" value="C:axoneme"/>
    <property type="evidence" value="ECO:0007669"/>
    <property type="project" value="UniProtKB-SubCell"/>
</dbReference>
<dbReference type="PANTHER" id="PTHR14699:SF1">
    <property type="entry name" value="TETRATRICOPEPTIDE REPEAT PROTEIN 21B"/>
    <property type="match status" value="1"/>
</dbReference>
<feature type="repeat" description="TPR" evidence="13">
    <location>
        <begin position="328"/>
        <end position="361"/>
    </location>
</feature>
<dbReference type="PANTHER" id="PTHR14699">
    <property type="entry name" value="STI2 PROTEIN-RELATED"/>
    <property type="match status" value="1"/>
</dbReference>
<dbReference type="Pfam" id="PF25064">
    <property type="entry name" value="ARM_TT21_5th"/>
    <property type="match status" value="1"/>
</dbReference>
<evidence type="ECO:0000256" key="9">
    <source>
        <dbReference type="ARBA" id="ARBA00058418"/>
    </source>
</evidence>
<evidence type="ECO:0000256" key="7">
    <source>
        <dbReference type="ARBA" id="ARBA00023212"/>
    </source>
</evidence>
<evidence type="ECO:0000256" key="14">
    <source>
        <dbReference type="SAM" id="Coils"/>
    </source>
</evidence>
<dbReference type="Pfam" id="PF07719">
    <property type="entry name" value="TPR_2"/>
    <property type="match status" value="1"/>
</dbReference>
<protein>
    <recommendedName>
        <fullName evidence="11">Tetratricopeptide repeat protein 21B</fullName>
    </recommendedName>
    <alternativeName>
        <fullName evidence="12">Intraflagellar transport 139 homolog</fullName>
    </alternativeName>
</protein>
<evidence type="ECO:0000256" key="1">
    <source>
        <dbReference type="ARBA" id="ARBA00004430"/>
    </source>
</evidence>
<evidence type="ECO:0000256" key="2">
    <source>
        <dbReference type="ARBA" id="ARBA00010935"/>
    </source>
</evidence>
<keyword evidence="21" id="KW-1185">Reference proteome</keyword>
<name>A0AAD1SSB4_PELCU</name>
<dbReference type="FunFam" id="1.25.40.10:FF:000197">
    <property type="entry name" value="Tetratricopeptide repeat domain 21B"/>
    <property type="match status" value="1"/>
</dbReference>
<dbReference type="InterPro" id="IPR019734">
    <property type="entry name" value="TPR_rpt"/>
</dbReference>
<dbReference type="GO" id="GO:0010468">
    <property type="term" value="P:regulation of gene expression"/>
    <property type="evidence" value="ECO:0007669"/>
    <property type="project" value="UniProtKB-ARBA"/>
</dbReference>
<dbReference type="SUPFAM" id="SSF48452">
    <property type="entry name" value="TPR-like"/>
    <property type="match status" value="5"/>
</dbReference>
<evidence type="ECO:0000313" key="21">
    <source>
        <dbReference type="Proteomes" id="UP001295444"/>
    </source>
</evidence>
<keyword evidence="3" id="KW-0963">Cytoplasm</keyword>
<dbReference type="InterPro" id="IPR056836">
    <property type="entry name" value="ARM_TT21_4th"/>
</dbReference>
<dbReference type="FunFam" id="1.25.40.10:FF:000219">
    <property type="entry name" value="Tetratricopeptide repeat domain 21B"/>
    <property type="match status" value="1"/>
</dbReference>
<comment type="function">
    <text evidence="9">Component of the IFT complex A (IFT-A), a complex required for retrograde ciliary transport and entry into cilia of G protein-coupled receptors (GPCRs). Essential for retrograde trafficking of IFT-1, IFT-B and GPCRs. Negatively modulates the SHH signal transduction.</text>
</comment>
<dbReference type="InterPro" id="IPR011990">
    <property type="entry name" value="TPR-like_helical_dom_sf"/>
</dbReference>
<evidence type="ECO:0000259" key="17">
    <source>
        <dbReference type="Pfam" id="PF25063"/>
    </source>
</evidence>
<feature type="repeat" description="TPR" evidence="13">
    <location>
        <begin position="956"/>
        <end position="989"/>
    </location>
</feature>
<feature type="repeat" description="TPR" evidence="13">
    <location>
        <begin position="726"/>
        <end position="759"/>
    </location>
</feature>
<evidence type="ECO:0000256" key="6">
    <source>
        <dbReference type="ARBA" id="ARBA00023069"/>
    </source>
</evidence>
<feature type="domain" description="Tetratricopeptide repeat protein 21A/21B second ARM" evidence="15">
    <location>
        <begin position="273"/>
        <end position="544"/>
    </location>
</feature>
<dbReference type="InterPro" id="IPR056833">
    <property type="entry name" value="ARM_TT21_N"/>
</dbReference>
<comment type="similarity">
    <text evidence="2">Belongs to the TTC21 family.</text>
</comment>
<dbReference type="Gene3D" id="1.25.40.10">
    <property type="entry name" value="Tetratricopeptide repeat domain"/>
    <property type="match status" value="6"/>
</dbReference>
<keyword evidence="6" id="KW-0969">Cilium</keyword>
<organism evidence="20 21">
    <name type="scientific">Pelobates cultripes</name>
    <name type="common">Western spadefoot toad</name>
    <dbReference type="NCBI Taxonomy" id="61616"/>
    <lineage>
        <taxon>Eukaryota</taxon>
        <taxon>Metazoa</taxon>
        <taxon>Chordata</taxon>
        <taxon>Craniata</taxon>
        <taxon>Vertebrata</taxon>
        <taxon>Euteleostomi</taxon>
        <taxon>Amphibia</taxon>
        <taxon>Batrachia</taxon>
        <taxon>Anura</taxon>
        <taxon>Pelobatoidea</taxon>
        <taxon>Pelobatidae</taxon>
        <taxon>Pelobates</taxon>
    </lineage>
</organism>
<evidence type="ECO:0000259" key="15">
    <source>
        <dbReference type="Pfam" id="PF25060"/>
    </source>
</evidence>
<evidence type="ECO:0000256" key="13">
    <source>
        <dbReference type="PROSITE-ProRule" id="PRU00339"/>
    </source>
</evidence>
<dbReference type="GO" id="GO:0035721">
    <property type="term" value="P:intraciliary retrograde transport"/>
    <property type="evidence" value="ECO:0007669"/>
    <property type="project" value="TreeGrafter"/>
</dbReference>
<dbReference type="Proteomes" id="UP001295444">
    <property type="component" value="Chromosome 07"/>
</dbReference>
<evidence type="ECO:0000259" key="16">
    <source>
        <dbReference type="Pfam" id="PF25062"/>
    </source>
</evidence>
<dbReference type="InterPro" id="IPR056835">
    <property type="entry name" value="ARM_TT21_5th"/>
</dbReference>
<dbReference type="GO" id="GO:0030991">
    <property type="term" value="C:intraciliary transport particle A"/>
    <property type="evidence" value="ECO:0007669"/>
    <property type="project" value="UniProtKB-ARBA"/>
</dbReference>
<comment type="subcellular location">
    <subcellularLocation>
        <location evidence="1">Cytoplasm</location>
        <location evidence="1">Cytoskeleton</location>
        <location evidence="1">Cilium axoneme</location>
    </subcellularLocation>
</comment>
<accession>A0AAD1SSB4</accession>
<gene>
    <name evidence="20" type="ORF">PECUL_23A026187</name>
</gene>
<evidence type="ECO:0000256" key="11">
    <source>
        <dbReference type="ARBA" id="ARBA00068477"/>
    </source>
</evidence>